<evidence type="ECO:0000256" key="9">
    <source>
        <dbReference type="SAM" id="Phobius"/>
    </source>
</evidence>
<evidence type="ECO:0000256" key="6">
    <source>
        <dbReference type="ARBA" id="ARBA00022989"/>
    </source>
</evidence>
<evidence type="ECO:0000256" key="4">
    <source>
        <dbReference type="ARBA" id="ARBA00022679"/>
    </source>
</evidence>
<keyword evidence="7 9" id="KW-0472">Membrane</keyword>
<organism evidence="11 12">
    <name type="scientific">Roseovarius nanhaiticus</name>
    <dbReference type="NCBI Taxonomy" id="573024"/>
    <lineage>
        <taxon>Bacteria</taxon>
        <taxon>Pseudomonadati</taxon>
        <taxon>Pseudomonadota</taxon>
        <taxon>Alphaproteobacteria</taxon>
        <taxon>Rhodobacterales</taxon>
        <taxon>Roseobacteraceae</taxon>
        <taxon>Roseovarius</taxon>
    </lineage>
</organism>
<dbReference type="Pfam" id="PF02397">
    <property type="entry name" value="Bac_transf"/>
    <property type="match status" value="1"/>
</dbReference>
<evidence type="ECO:0000313" key="11">
    <source>
        <dbReference type="EMBL" id="SIS24745.1"/>
    </source>
</evidence>
<feature type="domain" description="Bacterial sugar transferase" evidence="10">
    <location>
        <begin position="79"/>
        <end position="269"/>
    </location>
</feature>
<keyword evidence="8" id="KW-0270">Exopolysaccharide synthesis</keyword>
<dbReference type="EMBL" id="FTNV01000003">
    <property type="protein sequence ID" value="SIS24745.1"/>
    <property type="molecule type" value="Genomic_DNA"/>
</dbReference>
<dbReference type="GO" id="GO:0005886">
    <property type="term" value="C:plasma membrane"/>
    <property type="evidence" value="ECO:0007669"/>
    <property type="project" value="UniProtKB-SubCell"/>
</dbReference>
<evidence type="ECO:0000256" key="3">
    <source>
        <dbReference type="ARBA" id="ARBA00022475"/>
    </source>
</evidence>
<dbReference type="GO" id="GO:0016780">
    <property type="term" value="F:phosphotransferase activity, for other substituted phosphate groups"/>
    <property type="evidence" value="ECO:0007669"/>
    <property type="project" value="TreeGrafter"/>
</dbReference>
<keyword evidence="12" id="KW-1185">Reference proteome</keyword>
<dbReference type="STRING" id="573024.SAMN05216208_2147"/>
<proteinExistence type="inferred from homology"/>
<feature type="transmembrane region" description="Helical" evidence="9">
    <location>
        <begin position="84"/>
        <end position="107"/>
    </location>
</feature>
<dbReference type="InterPro" id="IPR003362">
    <property type="entry name" value="Bact_transf"/>
</dbReference>
<dbReference type="PANTHER" id="PTHR30576">
    <property type="entry name" value="COLANIC BIOSYNTHESIS UDP-GLUCOSE LIPID CARRIER TRANSFERASE"/>
    <property type="match status" value="1"/>
</dbReference>
<name>A0A1N7HIM5_9RHOB</name>
<dbReference type="RefSeq" id="WP_083687145.1">
    <property type="nucleotide sequence ID" value="NZ_CANNEL010000004.1"/>
</dbReference>
<evidence type="ECO:0000256" key="5">
    <source>
        <dbReference type="ARBA" id="ARBA00022692"/>
    </source>
</evidence>
<comment type="similarity">
    <text evidence="2">Belongs to the bacterial sugar transferase family.</text>
</comment>
<evidence type="ECO:0000256" key="8">
    <source>
        <dbReference type="ARBA" id="ARBA00023169"/>
    </source>
</evidence>
<sequence>MSEANVDVSAPSVRAGVPGYSVPRRERSANLAAYLRDAPFAAQAYAAKPTTIASYGGPAPSLPAPPLPVPSGTYAAFGKRAIDITLIVLAAPIALLLIGISALLLWFEGGSPFYRQARLGKGGDHFQILKLRTMVREADRMLEACLAADPAMREEWDRTQKLRHDPRITRIGAFLRKTSLDELPQLWNVLRGEMSLVGPRPMLPEQLALYGDASHYFALRPGVTGYWQVSQRNESTFRARTALDIAYLYDISLIEDAKVLWRTVGAVVKRTGV</sequence>
<dbReference type="OrthoDB" id="9808602at2"/>
<keyword evidence="3" id="KW-1003">Cell membrane</keyword>
<keyword evidence="4 11" id="KW-0808">Transferase</keyword>
<evidence type="ECO:0000256" key="2">
    <source>
        <dbReference type="ARBA" id="ARBA00006464"/>
    </source>
</evidence>
<evidence type="ECO:0000313" key="12">
    <source>
        <dbReference type="Proteomes" id="UP000186019"/>
    </source>
</evidence>
<keyword evidence="6 9" id="KW-1133">Transmembrane helix</keyword>
<evidence type="ECO:0000256" key="1">
    <source>
        <dbReference type="ARBA" id="ARBA00004236"/>
    </source>
</evidence>
<dbReference type="Proteomes" id="UP000186019">
    <property type="component" value="Unassembled WGS sequence"/>
</dbReference>
<evidence type="ECO:0000259" key="10">
    <source>
        <dbReference type="Pfam" id="PF02397"/>
    </source>
</evidence>
<protein>
    <submittedName>
        <fullName evidence="11">Sugar transferase involved in LPS biosynthesis (Colanic, teichoic acid)</fullName>
    </submittedName>
</protein>
<dbReference type="PANTHER" id="PTHR30576:SF4">
    <property type="entry name" value="UNDECAPRENYL-PHOSPHATE GALACTOSE PHOSPHOTRANSFERASE"/>
    <property type="match status" value="1"/>
</dbReference>
<accession>A0A1N7HIM5</accession>
<dbReference type="GO" id="GO:0000271">
    <property type="term" value="P:polysaccharide biosynthetic process"/>
    <property type="evidence" value="ECO:0007669"/>
    <property type="project" value="UniProtKB-KW"/>
</dbReference>
<dbReference type="AlphaFoldDB" id="A0A1N7HIM5"/>
<reference evidence="11 12" key="1">
    <citation type="submission" date="2017-01" db="EMBL/GenBank/DDBJ databases">
        <authorList>
            <person name="Mah S.A."/>
            <person name="Swanson W.J."/>
            <person name="Moy G.W."/>
            <person name="Vacquier V.D."/>
        </authorList>
    </citation>
    <scope>NUCLEOTIDE SEQUENCE [LARGE SCALE GENOMIC DNA]</scope>
    <source>
        <strain evidence="11 12">DSM 29590</strain>
    </source>
</reference>
<evidence type="ECO:0000256" key="7">
    <source>
        <dbReference type="ARBA" id="ARBA00023136"/>
    </source>
</evidence>
<gene>
    <name evidence="11" type="ORF">SAMN05421666_3169</name>
</gene>
<comment type="subcellular location">
    <subcellularLocation>
        <location evidence="1">Cell membrane</location>
    </subcellularLocation>
</comment>
<keyword evidence="5 9" id="KW-0812">Transmembrane</keyword>